<feature type="domain" description="O-antigen ligase-related" evidence="6">
    <location>
        <begin position="108"/>
        <end position="269"/>
    </location>
</feature>
<feature type="transmembrane region" description="Helical" evidence="5">
    <location>
        <begin position="113"/>
        <end position="130"/>
    </location>
</feature>
<evidence type="ECO:0000256" key="2">
    <source>
        <dbReference type="ARBA" id="ARBA00022692"/>
    </source>
</evidence>
<evidence type="ECO:0000313" key="7">
    <source>
        <dbReference type="EMBL" id="SVD16309.1"/>
    </source>
</evidence>
<evidence type="ECO:0000259" key="6">
    <source>
        <dbReference type="Pfam" id="PF04932"/>
    </source>
</evidence>
<feature type="transmembrane region" description="Helical" evidence="5">
    <location>
        <begin position="136"/>
        <end position="156"/>
    </location>
</feature>
<organism evidence="7">
    <name type="scientific">marine metagenome</name>
    <dbReference type="NCBI Taxonomy" id="408172"/>
    <lineage>
        <taxon>unclassified sequences</taxon>
        <taxon>metagenomes</taxon>
        <taxon>ecological metagenomes</taxon>
    </lineage>
</organism>
<feature type="non-terminal residue" evidence="7">
    <location>
        <position position="1"/>
    </location>
</feature>
<keyword evidence="2 5" id="KW-0812">Transmembrane</keyword>
<comment type="subcellular location">
    <subcellularLocation>
        <location evidence="1">Membrane</location>
        <topology evidence="1">Multi-pass membrane protein</topology>
    </subcellularLocation>
</comment>
<evidence type="ECO:0000256" key="5">
    <source>
        <dbReference type="SAM" id="Phobius"/>
    </source>
</evidence>
<keyword evidence="3 5" id="KW-1133">Transmembrane helix</keyword>
<feature type="transmembrane region" description="Helical" evidence="5">
    <location>
        <begin position="257"/>
        <end position="277"/>
    </location>
</feature>
<dbReference type="GO" id="GO:0016020">
    <property type="term" value="C:membrane"/>
    <property type="evidence" value="ECO:0007669"/>
    <property type="project" value="UniProtKB-SubCell"/>
</dbReference>
<feature type="non-terminal residue" evidence="7">
    <location>
        <position position="305"/>
    </location>
</feature>
<accession>A0A382T2C1</accession>
<proteinExistence type="predicted"/>
<dbReference type="InterPro" id="IPR007016">
    <property type="entry name" value="O-antigen_ligase-rel_domated"/>
</dbReference>
<keyword evidence="4 5" id="KW-0472">Membrane</keyword>
<evidence type="ECO:0000256" key="4">
    <source>
        <dbReference type="ARBA" id="ARBA00023136"/>
    </source>
</evidence>
<dbReference type="Pfam" id="PF04932">
    <property type="entry name" value="Wzy_C"/>
    <property type="match status" value="1"/>
</dbReference>
<evidence type="ECO:0000256" key="3">
    <source>
        <dbReference type="ARBA" id="ARBA00022989"/>
    </source>
</evidence>
<feature type="transmembrane region" description="Helical" evidence="5">
    <location>
        <begin position="284"/>
        <end position="304"/>
    </location>
</feature>
<dbReference type="EMBL" id="UINC01133398">
    <property type="protein sequence ID" value="SVD16309.1"/>
    <property type="molecule type" value="Genomic_DNA"/>
</dbReference>
<feature type="transmembrane region" description="Helical" evidence="5">
    <location>
        <begin position="168"/>
        <end position="189"/>
    </location>
</feature>
<evidence type="ECO:0000256" key="1">
    <source>
        <dbReference type="ARBA" id="ARBA00004141"/>
    </source>
</evidence>
<protein>
    <recommendedName>
        <fullName evidence="6">O-antigen ligase-related domain-containing protein</fullName>
    </recommendedName>
</protein>
<reference evidence="7" key="1">
    <citation type="submission" date="2018-05" db="EMBL/GenBank/DDBJ databases">
        <authorList>
            <person name="Lanie J.A."/>
            <person name="Ng W.-L."/>
            <person name="Kazmierczak K.M."/>
            <person name="Andrzejewski T.M."/>
            <person name="Davidsen T.M."/>
            <person name="Wayne K.J."/>
            <person name="Tettelin H."/>
            <person name="Glass J.I."/>
            <person name="Rusch D."/>
            <person name="Podicherti R."/>
            <person name="Tsui H.-C.T."/>
            <person name="Winkler M.E."/>
        </authorList>
    </citation>
    <scope>NUCLEOTIDE SEQUENCE</scope>
</reference>
<gene>
    <name evidence="7" type="ORF">METZ01_LOCUS369163</name>
</gene>
<dbReference type="AlphaFoldDB" id="A0A382T2C1"/>
<sequence>TAWSQARMHTFDEASALVVTTCVGLYLARSFRPERLAALVLVAMQPGLLLSEWASRRSWPAALDFNLDESWWAGIYLNKNSLGPPAAIGAAAGAVLLFQALRRRGGLSSRSGMVVLAVVIAYDLRILLLTRSKVSLVALLAAAAFVSALLLIQLLARYTIVVGRIANNWRFSHGSFLGLVGLLWLGLLLDERISALFHRASGFTGRDSYWSVTWDAFIDRPVLGWGWLAPWHTSEFTLPLPVDLIGETWSHNAYLDVLAGGGILAGVLLGIALWSGWVSVVREFMAGTGLAAWSLVLVVFVLVAS</sequence>
<name>A0A382T2C1_9ZZZZ</name>